<keyword evidence="3" id="KW-1185">Reference proteome</keyword>
<organism evidence="2 3">
    <name type="scientific">Corynebacterium rouxii</name>
    <dbReference type="NCBI Taxonomy" id="2719119"/>
    <lineage>
        <taxon>Bacteria</taxon>
        <taxon>Bacillati</taxon>
        <taxon>Actinomycetota</taxon>
        <taxon>Actinomycetes</taxon>
        <taxon>Mycobacteriales</taxon>
        <taxon>Corynebacteriaceae</taxon>
        <taxon>Corynebacterium</taxon>
    </lineage>
</organism>
<dbReference type="Proteomes" id="UP001265983">
    <property type="component" value="Unassembled WGS sequence"/>
</dbReference>
<proteinExistence type="predicted"/>
<evidence type="ECO:0000313" key="3">
    <source>
        <dbReference type="Proteomes" id="UP001265983"/>
    </source>
</evidence>
<sequence length="131" mass="14447">MKEVAIPVIDALIEVAESHGYRVRWHKAGPKAAWIPHLNGISLRVGMDDVQTLCALAHELGHAYYGDPPGHVGKHERRADEFAARLLISPVEYRIAESLHESNTIAIASELGVTPHLVEVWRTLYVRAAAA</sequence>
<dbReference type="InterPro" id="IPR010359">
    <property type="entry name" value="IrrE_HExxH"/>
</dbReference>
<evidence type="ECO:0000313" key="2">
    <source>
        <dbReference type="EMBL" id="MDT9410076.1"/>
    </source>
</evidence>
<protein>
    <submittedName>
        <fullName evidence="2">ImmA/IrrE family metallo-endopeptidase</fullName>
    </submittedName>
</protein>
<dbReference type="Pfam" id="PF06114">
    <property type="entry name" value="Peptidase_M78"/>
    <property type="match status" value="1"/>
</dbReference>
<comment type="caution">
    <text evidence="2">The sequence shown here is derived from an EMBL/GenBank/DDBJ whole genome shotgun (WGS) entry which is preliminary data.</text>
</comment>
<evidence type="ECO:0000259" key="1">
    <source>
        <dbReference type="Pfam" id="PF06114"/>
    </source>
</evidence>
<name>A0ABU3PJX1_9CORY</name>
<dbReference type="RefSeq" id="WP_315643154.1">
    <property type="nucleotide sequence ID" value="NZ_JARUHM010000003.1"/>
</dbReference>
<feature type="domain" description="IrrE N-terminal-like" evidence="1">
    <location>
        <begin position="17"/>
        <end position="117"/>
    </location>
</feature>
<dbReference type="EMBL" id="JARUHM010000003">
    <property type="protein sequence ID" value="MDT9410076.1"/>
    <property type="molecule type" value="Genomic_DNA"/>
</dbReference>
<reference evidence="2 3" key="1">
    <citation type="submission" date="2023-03" db="EMBL/GenBank/DDBJ databases">
        <title>Whole genome sequence of the first Corynebacterium rouxii strains isolated in Brazil: a recent member of Corynebacterium diphtheriae complex.</title>
        <authorList>
            <person name="Vieira V."/>
            <person name="Ramos J.N."/>
            <person name="Araujo M.R.B."/>
            <person name="Baio P.V."/>
            <person name="Sant'Anna L.O."/>
            <person name="Veras J.F.C."/>
            <person name="Vieira E.M.D."/>
            <person name="Sousa M.A.B."/>
            <person name="Camargo C.H."/>
            <person name="Sacchi C.T."/>
            <person name="Campos K.R."/>
            <person name="Santos M.B.N."/>
            <person name="Bokermann S."/>
            <person name="Alvim L.B."/>
            <person name="Santos L.S."/>
            <person name="Mattos-Guaraldi A.L."/>
        </authorList>
    </citation>
    <scope>NUCLEOTIDE SEQUENCE [LARGE SCALE GENOMIC DNA]</scope>
    <source>
        <strain evidence="2 3">70862</strain>
    </source>
</reference>
<accession>A0ABU3PJX1</accession>
<gene>
    <name evidence="2" type="ORF">P8T80_01505</name>
</gene>